<keyword evidence="8" id="KW-0256">Endoplasmic reticulum</keyword>
<evidence type="ECO:0000256" key="6">
    <source>
        <dbReference type="ARBA" id="ARBA00022692"/>
    </source>
</evidence>
<evidence type="ECO:0000256" key="7">
    <source>
        <dbReference type="ARBA" id="ARBA00022729"/>
    </source>
</evidence>
<evidence type="ECO:0000256" key="8">
    <source>
        <dbReference type="ARBA" id="ARBA00022824"/>
    </source>
</evidence>
<evidence type="ECO:0000313" key="17">
    <source>
        <dbReference type="EMBL" id="OJJ38456.1"/>
    </source>
</evidence>
<evidence type="ECO:0000256" key="16">
    <source>
        <dbReference type="SAM" id="SignalP"/>
    </source>
</evidence>
<organism evidence="17 18">
    <name type="scientific">Aspergillus wentii DTO 134E9</name>
    <dbReference type="NCBI Taxonomy" id="1073089"/>
    <lineage>
        <taxon>Eukaryota</taxon>
        <taxon>Fungi</taxon>
        <taxon>Dikarya</taxon>
        <taxon>Ascomycota</taxon>
        <taxon>Pezizomycotina</taxon>
        <taxon>Eurotiomycetes</taxon>
        <taxon>Eurotiomycetidae</taxon>
        <taxon>Eurotiales</taxon>
        <taxon>Aspergillaceae</taxon>
        <taxon>Aspergillus</taxon>
        <taxon>Aspergillus subgen. Cremei</taxon>
    </lineage>
</organism>
<comment type="subcellular location">
    <subcellularLocation>
        <location evidence="1">Endoplasmic reticulum membrane</location>
        <topology evidence="1">Single-pass type I membrane protein</topology>
    </subcellularLocation>
</comment>
<keyword evidence="12 15" id="KW-0472">Membrane</keyword>
<feature type="transmembrane region" description="Helical" evidence="15">
    <location>
        <begin position="174"/>
        <end position="193"/>
    </location>
</feature>
<keyword evidence="4" id="KW-0813">Transport</keyword>
<dbReference type="OrthoDB" id="20303at2759"/>
<feature type="signal peptide" evidence="16">
    <location>
        <begin position="1"/>
        <end position="24"/>
    </location>
</feature>
<feature type="region of interest" description="Disordered" evidence="14">
    <location>
        <begin position="209"/>
        <end position="242"/>
    </location>
</feature>
<dbReference type="GO" id="GO:0006816">
    <property type="term" value="P:calcium ion transport"/>
    <property type="evidence" value="ECO:0007669"/>
    <property type="project" value="UniProtKB-KW"/>
</dbReference>
<reference evidence="18" key="1">
    <citation type="journal article" date="2017" name="Genome Biol.">
        <title>Comparative genomics reveals high biological diversity and specific adaptations in the industrially and medically important fungal genus Aspergillus.</title>
        <authorList>
            <person name="de Vries R.P."/>
            <person name="Riley R."/>
            <person name="Wiebenga A."/>
            <person name="Aguilar-Osorio G."/>
            <person name="Amillis S."/>
            <person name="Uchima C.A."/>
            <person name="Anderluh G."/>
            <person name="Asadollahi M."/>
            <person name="Askin M."/>
            <person name="Barry K."/>
            <person name="Battaglia E."/>
            <person name="Bayram O."/>
            <person name="Benocci T."/>
            <person name="Braus-Stromeyer S.A."/>
            <person name="Caldana C."/>
            <person name="Canovas D."/>
            <person name="Cerqueira G.C."/>
            <person name="Chen F."/>
            <person name="Chen W."/>
            <person name="Choi C."/>
            <person name="Clum A."/>
            <person name="Dos Santos R.A."/>
            <person name="Damasio A.R."/>
            <person name="Diallinas G."/>
            <person name="Emri T."/>
            <person name="Fekete E."/>
            <person name="Flipphi M."/>
            <person name="Freyberg S."/>
            <person name="Gallo A."/>
            <person name="Gournas C."/>
            <person name="Habgood R."/>
            <person name="Hainaut M."/>
            <person name="Harispe M.L."/>
            <person name="Henrissat B."/>
            <person name="Hilden K.S."/>
            <person name="Hope R."/>
            <person name="Hossain A."/>
            <person name="Karabika E."/>
            <person name="Karaffa L."/>
            <person name="Karanyi Z."/>
            <person name="Krasevec N."/>
            <person name="Kuo A."/>
            <person name="Kusch H."/>
            <person name="LaButti K."/>
            <person name="Lagendijk E.L."/>
            <person name="Lapidus A."/>
            <person name="Levasseur A."/>
            <person name="Lindquist E."/>
            <person name="Lipzen A."/>
            <person name="Logrieco A.F."/>
            <person name="MacCabe A."/>
            <person name="Maekelae M.R."/>
            <person name="Malavazi I."/>
            <person name="Melin P."/>
            <person name="Meyer V."/>
            <person name="Mielnichuk N."/>
            <person name="Miskei M."/>
            <person name="Molnar A.P."/>
            <person name="Mule G."/>
            <person name="Ngan C.Y."/>
            <person name="Orejas M."/>
            <person name="Orosz E."/>
            <person name="Ouedraogo J.P."/>
            <person name="Overkamp K.M."/>
            <person name="Park H.-S."/>
            <person name="Perrone G."/>
            <person name="Piumi F."/>
            <person name="Punt P.J."/>
            <person name="Ram A.F."/>
            <person name="Ramon A."/>
            <person name="Rauscher S."/>
            <person name="Record E."/>
            <person name="Riano-Pachon D.M."/>
            <person name="Robert V."/>
            <person name="Roehrig J."/>
            <person name="Ruller R."/>
            <person name="Salamov A."/>
            <person name="Salih N.S."/>
            <person name="Samson R.A."/>
            <person name="Sandor E."/>
            <person name="Sanguinetti M."/>
            <person name="Schuetze T."/>
            <person name="Sepcic K."/>
            <person name="Shelest E."/>
            <person name="Sherlock G."/>
            <person name="Sophianopoulou V."/>
            <person name="Squina F.M."/>
            <person name="Sun H."/>
            <person name="Susca A."/>
            <person name="Todd R.B."/>
            <person name="Tsang A."/>
            <person name="Unkles S.E."/>
            <person name="van de Wiele N."/>
            <person name="van Rossen-Uffink D."/>
            <person name="Oliveira J.V."/>
            <person name="Vesth T.C."/>
            <person name="Visser J."/>
            <person name="Yu J.-H."/>
            <person name="Zhou M."/>
            <person name="Andersen M.R."/>
            <person name="Archer D.B."/>
            <person name="Baker S.E."/>
            <person name="Benoit I."/>
            <person name="Brakhage A.A."/>
            <person name="Braus G.H."/>
            <person name="Fischer R."/>
            <person name="Frisvad J.C."/>
            <person name="Goldman G.H."/>
            <person name="Houbraken J."/>
            <person name="Oakley B."/>
            <person name="Pocsi I."/>
            <person name="Scazzocchio C."/>
            <person name="Seiboth B."/>
            <person name="vanKuyk P.A."/>
            <person name="Wortman J."/>
            <person name="Dyer P.S."/>
            <person name="Grigoriev I.V."/>
        </authorList>
    </citation>
    <scope>NUCLEOTIDE SEQUENCE [LARGE SCALE GENOMIC DNA]</scope>
    <source>
        <strain evidence="18">DTO 134E9</strain>
    </source>
</reference>
<dbReference type="STRING" id="1073089.A0A1L9RU28"/>
<dbReference type="EMBL" id="KV878210">
    <property type="protein sequence ID" value="OJJ38456.1"/>
    <property type="molecule type" value="Genomic_DNA"/>
</dbReference>
<evidence type="ECO:0000256" key="9">
    <source>
        <dbReference type="ARBA" id="ARBA00022837"/>
    </source>
</evidence>
<name>A0A1L9RU28_ASPWE</name>
<evidence type="ECO:0000256" key="10">
    <source>
        <dbReference type="ARBA" id="ARBA00022989"/>
    </source>
</evidence>
<dbReference type="GO" id="GO:2001256">
    <property type="term" value="P:regulation of store-operated calcium entry"/>
    <property type="evidence" value="ECO:0007669"/>
    <property type="project" value="InterPro"/>
</dbReference>
<evidence type="ECO:0000256" key="15">
    <source>
        <dbReference type="SAM" id="Phobius"/>
    </source>
</evidence>
<dbReference type="PANTHER" id="PTHR15929">
    <property type="entry name" value="STORE-OPERATED CALCIUM ENTRY-ASSOCIATED REGULATORY FACTOR"/>
    <property type="match status" value="1"/>
</dbReference>
<dbReference type="GeneID" id="63748455"/>
<evidence type="ECO:0000256" key="2">
    <source>
        <dbReference type="ARBA" id="ARBA00006833"/>
    </source>
</evidence>
<evidence type="ECO:0000256" key="13">
    <source>
        <dbReference type="ARBA" id="ARBA00031116"/>
    </source>
</evidence>
<comment type="similarity">
    <text evidence="2">Belongs to the SARAF family.</text>
</comment>
<keyword evidence="18" id="KW-1185">Reference proteome</keyword>
<dbReference type="Pfam" id="PF06682">
    <property type="entry name" value="SARAF"/>
    <property type="match status" value="1"/>
</dbReference>
<evidence type="ECO:0000256" key="4">
    <source>
        <dbReference type="ARBA" id="ARBA00022448"/>
    </source>
</evidence>
<dbReference type="PANTHER" id="PTHR15929:SF0">
    <property type="entry name" value="STORE-OPERATED CALCIUM ENTRY-ASSOCIATED REGULATORY FACTOR"/>
    <property type="match status" value="1"/>
</dbReference>
<keyword evidence="10 15" id="KW-1133">Transmembrane helix</keyword>
<evidence type="ECO:0000256" key="11">
    <source>
        <dbReference type="ARBA" id="ARBA00023065"/>
    </source>
</evidence>
<dbReference type="RefSeq" id="XP_040692132.1">
    <property type="nucleotide sequence ID" value="XM_040832607.1"/>
</dbReference>
<sequence length="313" mass="34014">MPVMKSTTLSLLLSLLLLSSPVYSFGRNSQHPPGQNAILLSRVQALTLRGNRLTTSRRLSPIPQLTCVGPSERICNMYTIDTMRCTNQGFGYDEEDVHWTCTASLPQEFKLGSTDVVCEGFRDSGDKWVVKGSCGVEYRLLLTELGERRFGGLREDRWPVKGLGRKTMGVLGDLIFFGFMVACFVFILIPMFANCFGLRRNRRDPNAGHGGFWGGGGGGGGDGYDGPPPPYSSDPFASRTSQQGWRPGFWTGAFSGAAAGYGMGRRNQGYGSPLTGRRAYAGYGAGEGSSRSRSTPRFSSTSESTGFGSTRRR</sequence>
<dbReference type="Proteomes" id="UP000184383">
    <property type="component" value="Unassembled WGS sequence"/>
</dbReference>
<dbReference type="InterPro" id="IPR009567">
    <property type="entry name" value="SARAF"/>
</dbReference>
<evidence type="ECO:0000313" key="18">
    <source>
        <dbReference type="Proteomes" id="UP000184383"/>
    </source>
</evidence>
<proteinExistence type="inferred from homology"/>
<keyword evidence="11" id="KW-0406">Ion transport</keyword>
<dbReference type="AlphaFoldDB" id="A0A1L9RU28"/>
<evidence type="ECO:0000256" key="14">
    <source>
        <dbReference type="SAM" id="MobiDB-lite"/>
    </source>
</evidence>
<feature type="chain" id="PRO_5013313218" description="Store-operated calcium entry-associated regulatory factor" evidence="16">
    <location>
        <begin position="25"/>
        <end position="313"/>
    </location>
</feature>
<dbReference type="VEuPathDB" id="FungiDB:ASPWEDRAFT_24387"/>
<gene>
    <name evidence="17" type="ORF">ASPWEDRAFT_24387</name>
</gene>
<keyword evidence="5" id="KW-0109">Calcium transport</keyword>
<protein>
    <recommendedName>
        <fullName evidence="3">Store-operated calcium entry-associated regulatory factor</fullName>
    </recommendedName>
    <alternativeName>
        <fullName evidence="13">Transmembrane protein 66</fullName>
    </alternativeName>
</protein>
<keyword evidence="7 16" id="KW-0732">Signal</keyword>
<keyword evidence="9" id="KW-0106">Calcium</keyword>
<evidence type="ECO:0000256" key="1">
    <source>
        <dbReference type="ARBA" id="ARBA00004115"/>
    </source>
</evidence>
<feature type="compositionally biased region" description="Gly residues" evidence="14">
    <location>
        <begin position="209"/>
        <end position="224"/>
    </location>
</feature>
<feature type="region of interest" description="Disordered" evidence="14">
    <location>
        <begin position="281"/>
        <end position="313"/>
    </location>
</feature>
<keyword evidence="6 15" id="KW-0812">Transmembrane</keyword>
<evidence type="ECO:0000256" key="3">
    <source>
        <dbReference type="ARBA" id="ARBA00016584"/>
    </source>
</evidence>
<evidence type="ECO:0000256" key="12">
    <source>
        <dbReference type="ARBA" id="ARBA00023136"/>
    </source>
</evidence>
<accession>A0A1L9RU28</accession>
<evidence type="ECO:0000256" key="5">
    <source>
        <dbReference type="ARBA" id="ARBA00022568"/>
    </source>
</evidence>
<dbReference type="GO" id="GO:0005789">
    <property type="term" value="C:endoplasmic reticulum membrane"/>
    <property type="evidence" value="ECO:0007669"/>
    <property type="project" value="UniProtKB-SubCell"/>
</dbReference>